<evidence type="ECO:0000256" key="3">
    <source>
        <dbReference type="ARBA" id="ARBA00022737"/>
    </source>
</evidence>
<evidence type="ECO:0000313" key="6">
    <source>
        <dbReference type="EMBL" id="OXA84054.1"/>
    </source>
</evidence>
<evidence type="ECO:0000313" key="7">
    <source>
        <dbReference type="Proteomes" id="UP000198345"/>
    </source>
</evidence>
<feature type="chain" id="PRO_5013211687" description="Secretion system C-terminal sorting domain-containing protein" evidence="4">
    <location>
        <begin position="21"/>
        <end position="653"/>
    </location>
</feature>
<dbReference type="NCBIfam" id="TIGR04183">
    <property type="entry name" value="Por_Secre_tail"/>
    <property type="match status" value="1"/>
</dbReference>
<sequence length="653" mass="73160">MRTKLLLLLLLANFSISTYGQRNLLSNGDFETWSESKPEGWFIFYNNIFQSSIAQNGSFSAKMQILHPEDQLRGLEFPSVEINKTYRVTMYYKVASGSMRNLSIGLYNSGIELIRNNTVDFSSSEWKKIELEYTNTAAEYFQIIINASGVINSEILIDNISIVDINEDPLKTVSIPDINFEKKLISLGIDSGIPDGKVLNINVDRINHLDISESSITDLTGIEAFKGLRSLDISINNLTILDLSQNKKINSLIVNNNELTNLDLSQNRSIISLHVNNNKLKDLDLSSNIHLYSLIAYDNELTNVNLTKSIELKTLWIDNNKLTSLDITANTSLNQLNCGQNKLTDLDISNNIDLEYLDVYSNYLTSLNVTKNTSLKSIDCYKNQLTSLNTDNNIILESLDCSSNALSTIDVKNNPELVYLNIGVNNIKEVDVTQQTKLDIFYCFKNQIKSLNLSQNKLLTSFACQQNQLTSLDFSHNPELIWFDCSKNQITSLDISKNPKVNEIGCDDNKLTYLNLRNGNNTNFNVKRYYITFINNPDLTCILVDDAAYSTANWSEAKDAHASYSTTCTLGLETSVFDKVALYPNPTKGNVTITNLSLNKATVYNSTGQLVKSFTLDTANTSNTISLSGLPKGIYYVYLINQNAASAKKVIVE</sequence>
<dbReference type="InterPro" id="IPR032675">
    <property type="entry name" value="LRR_dom_sf"/>
</dbReference>
<protein>
    <recommendedName>
        <fullName evidence="5">Secretion system C-terminal sorting domain-containing protein</fullName>
    </recommendedName>
</protein>
<dbReference type="GO" id="GO:0035591">
    <property type="term" value="F:signaling adaptor activity"/>
    <property type="evidence" value="ECO:0007669"/>
    <property type="project" value="TreeGrafter"/>
</dbReference>
<dbReference type="InterPro" id="IPR026444">
    <property type="entry name" value="Secre_tail"/>
</dbReference>
<evidence type="ECO:0000256" key="2">
    <source>
        <dbReference type="ARBA" id="ARBA00022729"/>
    </source>
</evidence>
<dbReference type="PANTHER" id="PTHR47566">
    <property type="match status" value="1"/>
</dbReference>
<name>A0A226GQT5_9FLAO</name>
<accession>A0A226GQT5</accession>
<gene>
    <name evidence="6" type="ORF">B0A66_21435</name>
</gene>
<dbReference type="RefSeq" id="WP_089051889.1">
    <property type="nucleotide sequence ID" value="NZ_FXTV01000026.1"/>
</dbReference>
<dbReference type="Gene3D" id="2.60.120.260">
    <property type="entry name" value="Galactose-binding domain-like"/>
    <property type="match status" value="1"/>
</dbReference>
<evidence type="ECO:0000256" key="4">
    <source>
        <dbReference type="SAM" id="SignalP"/>
    </source>
</evidence>
<organism evidence="6 7">
    <name type="scientific">Flavobacterium hercynium</name>
    <dbReference type="NCBI Taxonomy" id="387094"/>
    <lineage>
        <taxon>Bacteria</taxon>
        <taxon>Pseudomonadati</taxon>
        <taxon>Bacteroidota</taxon>
        <taxon>Flavobacteriia</taxon>
        <taxon>Flavobacteriales</taxon>
        <taxon>Flavobacteriaceae</taxon>
        <taxon>Flavobacterium</taxon>
    </lineage>
</organism>
<feature type="domain" description="Secretion system C-terminal sorting" evidence="5">
    <location>
        <begin position="582"/>
        <end position="652"/>
    </location>
</feature>
<dbReference type="SUPFAM" id="SSF49785">
    <property type="entry name" value="Galactose-binding domain-like"/>
    <property type="match status" value="1"/>
</dbReference>
<keyword evidence="3" id="KW-0677">Repeat</keyword>
<dbReference type="AlphaFoldDB" id="A0A226GQT5"/>
<dbReference type="Pfam" id="PF18962">
    <property type="entry name" value="Por_Secre_tail"/>
    <property type="match status" value="1"/>
</dbReference>
<dbReference type="Proteomes" id="UP000198345">
    <property type="component" value="Unassembled WGS sequence"/>
</dbReference>
<dbReference type="OrthoDB" id="3179827at2"/>
<dbReference type="InterPro" id="IPR052574">
    <property type="entry name" value="CDIRP"/>
</dbReference>
<keyword evidence="1" id="KW-0433">Leucine-rich repeat</keyword>
<comment type="caution">
    <text evidence="6">The sequence shown here is derived from an EMBL/GenBank/DDBJ whole genome shotgun (WGS) entry which is preliminary data.</text>
</comment>
<keyword evidence="7" id="KW-1185">Reference proteome</keyword>
<dbReference type="SUPFAM" id="SSF52058">
    <property type="entry name" value="L domain-like"/>
    <property type="match status" value="1"/>
</dbReference>
<dbReference type="PANTHER" id="PTHR47566:SF1">
    <property type="entry name" value="PROTEIN NUD1"/>
    <property type="match status" value="1"/>
</dbReference>
<reference evidence="6 7" key="1">
    <citation type="submission" date="2016-11" db="EMBL/GenBank/DDBJ databases">
        <title>Whole genomes of Flavobacteriaceae.</title>
        <authorList>
            <person name="Stine C."/>
            <person name="Li C."/>
            <person name="Tadesse D."/>
        </authorList>
    </citation>
    <scope>NUCLEOTIDE SEQUENCE [LARGE SCALE GENOMIC DNA]</scope>
    <source>
        <strain evidence="6 7">DSM 18292</strain>
    </source>
</reference>
<feature type="signal peptide" evidence="4">
    <location>
        <begin position="1"/>
        <end position="20"/>
    </location>
</feature>
<dbReference type="InterPro" id="IPR008979">
    <property type="entry name" value="Galactose-bd-like_sf"/>
</dbReference>
<dbReference type="Gene3D" id="3.80.10.10">
    <property type="entry name" value="Ribonuclease Inhibitor"/>
    <property type="match status" value="2"/>
</dbReference>
<evidence type="ECO:0000259" key="5">
    <source>
        <dbReference type="Pfam" id="PF18962"/>
    </source>
</evidence>
<keyword evidence="2 4" id="KW-0732">Signal</keyword>
<dbReference type="EMBL" id="MUGW01000071">
    <property type="protein sequence ID" value="OXA84054.1"/>
    <property type="molecule type" value="Genomic_DNA"/>
</dbReference>
<proteinExistence type="predicted"/>
<evidence type="ECO:0000256" key="1">
    <source>
        <dbReference type="ARBA" id="ARBA00022614"/>
    </source>
</evidence>